<dbReference type="InterPro" id="IPR019819">
    <property type="entry name" value="Carboxylesterase_B_CS"/>
</dbReference>
<comment type="function">
    <text evidence="7">Rapidly hydrolyzes choline released into the synapse.</text>
</comment>
<keyword evidence="2" id="KW-0719">Serine esterase</keyword>
<evidence type="ECO:0000256" key="3">
    <source>
        <dbReference type="ARBA" id="ARBA00022801"/>
    </source>
</evidence>
<dbReference type="SUPFAM" id="SSF53474">
    <property type="entry name" value="alpha/beta-Hydrolases"/>
    <property type="match status" value="1"/>
</dbReference>
<keyword evidence="5" id="KW-1015">Disulfide bond</keyword>
<evidence type="ECO:0000256" key="9">
    <source>
        <dbReference type="PIRSR" id="PIRSR600997-1"/>
    </source>
</evidence>
<evidence type="ECO:0000259" key="11">
    <source>
        <dbReference type="Pfam" id="PF00135"/>
    </source>
</evidence>
<organism evidence="12 13">
    <name type="scientific">Argiope bruennichi</name>
    <name type="common">Wasp spider</name>
    <name type="synonym">Aranea bruennichi</name>
    <dbReference type="NCBI Taxonomy" id="94029"/>
    <lineage>
        <taxon>Eukaryota</taxon>
        <taxon>Metazoa</taxon>
        <taxon>Ecdysozoa</taxon>
        <taxon>Arthropoda</taxon>
        <taxon>Chelicerata</taxon>
        <taxon>Arachnida</taxon>
        <taxon>Araneae</taxon>
        <taxon>Araneomorphae</taxon>
        <taxon>Entelegynae</taxon>
        <taxon>Araneoidea</taxon>
        <taxon>Araneidae</taxon>
        <taxon>Argiope</taxon>
    </lineage>
</organism>
<evidence type="ECO:0000256" key="7">
    <source>
        <dbReference type="ARBA" id="ARBA00037263"/>
    </source>
</evidence>
<dbReference type="Gene3D" id="3.40.50.1820">
    <property type="entry name" value="alpha/beta hydrolase"/>
    <property type="match status" value="1"/>
</dbReference>
<dbReference type="EC" id="3.1.1.-" evidence="10"/>
<sequence length="658" mass="74218">MSLASWMPMQTFILSQPSHQSTSRGSGIQHLRTHARPNVSLKTACHRGKMTMTDFCSPLWRSVAFLFLVLQCMVAARTVRDAEDDSLIIHTTKGRVRGVTIPTGHGKEVDAFFGIPYAMPPVGQYRFRHPKPIDPWNGVLNATEKPYSCFQINDTQFGDFKGSTLWNANTPLSEDCLTVSVWVPRPKPENAAVLVWFYGGGFYSGTTTLEVYDPKILCSEEQIVIVSVNYRVASLGFLYFDRPDVPGNAGMFDQLMALEWIRDNIAHFGGNPHNVTLFGESAGAVSVGLHLLSPLSRHLFSQAILQSGSATSPWGVMDRKENMKRGLLLAEALKCPHDESDMDAVVACLREKDPFEMVSNEWGNYGVVEFPFVPVVDGAFLDETPQQSLATKNFKKCNVMAGSNSEEGTYFIVYHLTDLFKNQEDVYINRQEFIDSVKQLNPYVGELGQEAIIFEYTDWTNPEDTIKNRDAIDKLVGDYQFTCSVNEMAQRYAETGNDVYMYFFNHRSSIHLWPKWMGVMHADEINFILGEPLNPAFGYTKAEEELSRRMMRYWANFAKTGNPSQRPDGEYESIYWPVHTVTSREYLTLAVNTSEIGRARRAKECAFWHEYLPKLVAYTSENNPKCTGISHGALTYTSSGLIQLFSLAVSTITVFRPT</sequence>
<dbReference type="InterPro" id="IPR050654">
    <property type="entry name" value="AChE-related_enzymes"/>
</dbReference>
<proteinExistence type="inferred from homology"/>
<evidence type="ECO:0000256" key="1">
    <source>
        <dbReference type="ARBA" id="ARBA00005964"/>
    </source>
</evidence>
<evidence type="ECO:0000313" key="12">
    <source>
        <dbReference type="EMBL" id="KAF8767854.1"/>
    </source>
</evidence>
<keyword evidence="13" id="KW-1185">Reference proteome</keyword>
<dbReference type="InterPro" id="IPR000997">
    <property type="entry name" value="Cholinesterase"/>
</dbReference>
<dbReference type="GO" id="GO:0003990">
    <property type="term" value="F:acetylcholinesterase activity"/>
    <property type="evidence" value="ECO:0007669"/>
    <property type="project" value="UniProtKB-EC"/>
</dbReference>
<evidence type="ECO:0000313" key="13">
    <source>
        <dbReference type="Proteomes" id="UP000807504"/>
    </source>
</evidence>
<comment type="caution">
    <text evidence="12">The sequence shown here is derived from an EMBL/GenBank/DDBJ whole genome shotgun (WGS) entry which is preliminary data.</text>
</comment>
<dbReference type="InterPro" id="IPR002018">
    <property type="entry name" value="CarbesteraseB"/>
</dbReference>
<dbReference type="PRINTS" id="PR00878">
    <property type="entry name" value="CHOLNESTRASE"/>
</dbReference>
<feature type="active site" description="Charge relay system" evidence="9">
    <location>
        <position position="521"/>
    </location>
</feature>
<dbReference type="InterPro" id="IPR019826">
    <property type="entry name" value="Carboxylesterase_B_AS"/>
</dbReference>
<dbReference type="CDD" id="cd00312">
    <property type="entry name" value="Esterase_lipase"/>
    <property type="match status" value="1"/>
</dbReference>
<name>A0A8T0E8P3_ARGBR</name>
<dbReference type="GO" id="GO:0005615">
    <property type="term" value="C:extracellular space"/>
    <property type="evidence" value="ECO:0007669"/>
    <property type="project" value="TreeGrafter"/>
</dbReference>
<comment type="similarity">
    <text evidence="1 10">Belongs to the type-B carboxylesterase/lipase family.</text>
</comment>
<feature type="active site" description="Charge relay system" evidence="9">
    <location>
        <position position="407"/>
    </location>
</feature>
<evidence type="ECO:0000256" key="10">
    <source>
        <dbReference type="RuleBase" id="RU361235"/>
    </source>
</evidence>
<evidence type="ECO:0000256" key="5">
    <source>
        <dbReference type="ARBA" id="ARBA00023157"/>
    </source>
</evidence>
<evidence type="ECO:0000256" key="8">
    <source>
        <dbReference type="ARBA" id="ARBA00048484"/>
    </source>
</evidence>
<evidence type="ECO:0000256" key="4">
    <source>
        <dbReference type="ARBA" id="ARBA00022867"/>
    </source>
</evidence>
<dbReference type="PANTHER" id="PTHR43918">
    <property type="entry name" value="ACETYLCHOLINESTERASE"/>
    <property type="match status" value="1"/>
</dbReference>
<dbReference type="PROSITE" id="PS00122">
    <property type="entry name" value="CARBOXYLESTERASE_B_1"/>
    <property type="match status" value="1"/>
</dbReference>
<evidence type="ECO:0000256" key="6">
    <source>
        <dbReference type="ARBA" id="ARBA00023180"/>
    </source>
</evidence>
<dbReference type="PANTHER" id="PTHR43918:SF12">
    <property type="entry name" value="ACETYLCHOLINESTERASE 1"/>
    <property type="match status" value="1"/>
</dbReference>
<dbReference type="Pfam" id="PF00135">
    <property type="entry name" value="COesterase"/>
    <property type="match status" value="1"/>
</dbReference>
<reference evidence="12" key="1">
    <citation type="journal article" date="2020" name="bioRxiv">
        <title>Chromosome-level reference genome of the European wasp spider Argiope bruennichi: a resource for studies on range expansion and evolutionary adaptation.</title>
        <authorList>
            <person name="Sheffer M.M."/>
            <person name="Hoppe A."/>
            <person name="Krehenwinkel H."/>
            <person name="Uhl G."/>
            <person name="Kuss A.W."/>
            <person name="Jensen L."/>
            <person name="Jensen C."/>
            <person name="Gillespie R.G."/>
            <person name="Hoff K.J."/>
            <person name="Prost S."/>
        </authorList>
    </citation>
    <scope>NUCLEOTIDE SEQUENCE</scope>
</reference>
<keyword evidence="6" id="KW-0325">Glycoprotein</keyword>
<dbReference type="GO" id="GO:0019695">
    <property type="term" value="P:choline metabolic process"/>
    <property type="evidence" value="ECO:0007669"/>
    <property type="project" value="TreeGrafter"/>
</dbReference>
<dbReference type="InterPro" id="IPR029058">
    <property type="entry name" value="AB_hydrolase_fold"/>
</dbReference>
<gene>
    <name evidence="12" type="ORF">HNY73_020740</name>
</gene>
<evidence type="ECO:0000256" key="2">
    <source>
        <dbReference type="ARBA" id="ARBA00022487"/>
    </source>
</evidence>
<keyword evidence="4" id="KW-0531">Neurotransmitter degradation</keyword>
<reference evidence="12" key="2">
    <citation type="submission" date="2020-06" db="EMBL/GenBank/DDBJ databases">
        <authorList>
            <person name="Sheffer M."/>
        </authorList>
    </citation>
    <scope>NUCLEOTIDE SEQUENCE</scope>
</reference>
<dbReference type="GO" id="GO:0005886">
    <property type="term" value="C:plasma membrane"/>
    <property type="evidence" value="ECO:0007669"/>
    <property type="project" value="TreeGrafter"/>
</dbReference>
<dbReference type="GO" id="GO:0006581">
    <property type="term" value="P:acetylcholine catabolic process"/>
    <property type="evidence" value="ECO:0007669"/>
    <property type="project" value="TreeGrafter"/>
</dbReference>
<dbReference type="EMBL" id="JABXBU010002230">
    <property type="protein sequence ID" value="KAF8767854.1"/>
    <property type="molecule type" value="Genomic_DNA"/>
</dbReference>
<dbReference type="Proteomes" id="UP000807504">
    <property type="component" value="Unassembled WGS sequence"/>
</dbReference>
<dbReference type="FunFam" id="3.40.50.1820:FF:000029">
    <property type="entry name" value="Acetylcholinesterase"/>
    <property type="match status" value="1"/>
</dbReference>
<accession>A0A8T0E8P3</accession>
<keyword evidence="3 10" id="KW-0378">Hydrolase</keyword>
<feature type="domain" description="Carboxylesterase type B" evidence="11">
    <location>
        <begin position="86"/>
        <end position="608"/>
    </location>
</feature>
<dbReference type="AlphaFoldDB" id="A0A8T0E8P3"/>
<dbReference type="PROSITE" id="PS00941">
    <property type="entry name" value="CARBOXYLESTERASE_B_2"/>
    <property type="match status" value="1"/>
</dbReference>
<feature type="active site" description="Acyl-ester intermediate" evidence="9">
    <location>
        <position position="281"/>
    </location>
</feature>
<comment type="catalytic activity">
    <reaction evidence="8">
        <text>acetylcholine + H2O = choline + acetate + H(+)</text>
        <dbReference type="Rhea" id="RHEA:17561"/>
        <dbReference type="ChEBI" id="CHEBI:15354"/>
        <dbReference type="ChEBI" id="CHEBI:15355"/>
        <dbReference type="ChEBI" id="CHEBI:15377"/>
        <dbReference type="ChEBI" id="CHEBI:15378"/>
        <dbReference type="ChEBI" id="CHEBI:30089"/>
        <dbReference type="EC" id="3.1.1.7"/>
    </reaction>
</comment>
<protein>
    <recommendedName>
        <fullName evidence="10">Carboxylic ester hydrolase</fullName>
        <ecNumber evidence="10">3.1.1.-</ecNumber>
    </recommendedName>
</protein>